<dbReference type="Proteomes" id="UP000838756">
    <property type="component" value="Unassembled WGS sequence"/>
</dbReference>
<keyword evidence="2" id="KW-1185">Reference proteome</keyword>
<accession>A0A8S4SQX9</accession>
<dbReference type="EMBL" id="CAKXAJ010026522">
    <property type="protein sequence ID" value="CAH2269448.1"/>
    <property type="molecule type" value="Genomic_DNA"/>
</dbReference>
<reference evidence="1" key="1">
    <citation type="submission" date="2022-03" db="EMBL/GenBank/DDBJ databases">
        <authorList>
            <person name="Lindestad O."/>
        </authorList>
    </citation>
    <scope>NUCLEOTIDE SEQUENCE</scope>
</reference>
<evidence type="ECO:0000313" key="1">
    <source>
        <dbReference type="EMBL" id="CAH2269448.1"/>
    </source>
</evidence>
<sequence length="74" mass="8509">MYEVHAMANGPADVPWDPLKRWEDDIAKLAGKTWSTPFLARDWCKWKNKETAFTAAAQQAWTGDNYLPGERIQI</sequence>
<protein>
    <submittedName>
        <fullName evidence="1">Jg4478 protein</fullName>
    </submittedName>
</protein>
<name>A0A8S4SQX9_9NEOP</name>
<evidence type="ECO:0000313" key="2">
    <source>
        <dbReference type="Proteomes" id="UP000838756"/>
    </source>
</evidence>
<gene>
    <name evidence="1" type="primary">jg4478</name>
    <name evidence="1" type="ORF">PAEG_LOCUS27667</name>
</gene>
<organism evidence="1 2">
    <name type="scientific">Pararge aegeria aegeria</name>
    <dbReference type="NCBI Taxonomy" id="348720"/>
    <lineage>
        <taxon>Eukaryota</taxon>
        <taxon>Metazoa</taxon>
        <taxon>Ecdysozoa</taxon>
        <taxon>Arthropoda</taxon>
        <taxon>Hexapoda</taxon>
        <taxon>Insecta</taxon>
        <taxon>Pterygota</taxon>
        <taxon>Neoptera</taxon>
        <taxon>Endopterygota</taxon>
        <taxon>Lepidoptera</taxon>
        <taxon>Glossata</taxon>
        <taxon>Ditrysia</taxon>
        <taxon>Papilionoidea</taxon>
        <taxon>Nymphalidae</taxon>
        <taxon>Satyrinae</taxon>
        <taxon>Satyrini</taxon>
        <taxon>Parargina</taxon>
        <taxon>Pararge</taxon>
    </lineage>
</organism>
<dbReference type="AlphaFoldDB" id="A0A8S4SQX9"/>
<proteinExistence type="predicted"/>
<comment type="caution">
    <text evidence="1">The sequence shown here is derived from an EMBL/GenBank/DDBJ whole genome shotgun (WGS) entry which is preliminary data.</text>
</comment>